<sequence length="67" mass="7698">MLIILSLSCLILLDGFSSYTLRYSIFHKIARIPKQNYTDKNKSSGGDLSIFETNKQDDRNLEKIDNT</sequence>
<organism evidence="2 3">
    <name type="scientific">Romanomermis culicivorax</name>
    <name type="common">Nematode worm</name>
    <dbReference type="NCBI Taxonomy" id="13658"/>
    <lineage>
        <taxon>Eukaryota</taxon>
        <taxon>Metazoa</taxon>
        <taxon>Ecdysozoa</taxon>
        <taxon>Nematoda</taxon>
        <taxon>Enoplea</taxon>
        <taxon>Dorylaimia</taxon>
        <taxon>Mermithida</taxon>
        <taxon>Mermithoidea</taxon>
        <taxon>Mermithidae</taxon>
        <taxon>Romanomermis</taxon>
    </lineage>
</organism>
<name>A0A915IQ45_ROMCU</name>
<dbReference type="Proteomes" id="UP000887565">
    <property type="component" value="Unplaced"/>
</dbReference>
<keyword evidence="1" id="KW-0732">Signal</keyword>
<dbReference type="WBParaSite" id="nRc.2.0.1.t16318-RA">
    <property type="protein sequence ID" value="nRc.2.0.1.t16318-RA"/>
    <property type="gene ID" value="nRc.2.0.1.g16318"/>
</dbReference>
<accession>A0A915IQ45</accession>
<evidence type="ECO:0000313" key="3">
    <source>
        <dbReference type="WBParaSite" id="nRc.2.0.1.t16318-RA"/>
    </source>
</evidence>
<reference evidence="3" key="1">
    <citation type="submission" date="2022-11" db="UniProtKB">
        <authorList>
            <consortium name="WormBaseParasite"/>
        </authorList>
    </citation>
    <scope>IDENTIFICATION</scope>
</reference>
<feature type="chain" id="PRO_5037087939" evidence="1">
    <location>
        <begin position="19"/>
        <end position="67"/>
    </location>
</feature>
<evidence type="ECO:0000256" key="1">
    <source>
        <dbReference type="SAM" id="SignalP"/>
    </source>
</evidence>
<evidence type="ECO:0000313" key="2">
    <source>
        <dbReference type="Proteomes" id="UP000887565"/>
    </source>
</evidence>
<keyword evidence="2" id="KW-1185">Reference proteome</keyword>
<dbReference type="AlphaFoldDB" id="A0A915IQ45"/>
<feature type="signal peptide" evidence="1">
    <location>
        <begin position="1"/>
        <end position="18"/>
    </location>
</feature>
<proteinExistence type="predicted"/>
<protein>
    <submittedName>
        <fullName evidence="3">Uncharacterized protein</fullName>
    </submittedName>
</protein>